<comment type="cofactor">
    <cofactor evidence="6">
        <name>Zn(2+)</name>
        <dbReference type="ChEBI" id="CHEBI:29105"/>
    </cofactor>
    <text evidence="6">Binds 1 zinc ion per subunit.</text>
</comment>
<dbReference type="Gene3D" id="1.25.40.10">
    <property type="entry name" value="Tetratricopeptide repeat domain"/>
    <property type="match status" value="1"/>
</dbReference>
<evidence type="ECO:0000313" key="9">
    <source>
        <dbReference type="EMBL" id="SDZ28054.1"/>
    </source>
</evidence>
<dbReference type="Pfam" id="PF01435">
    <property type="entry name" value="Peptidase_M48"/>
    <property type="match status" value="1"/>
</dbReference>
<keyword evidence="2" id="KW-0479">Metal-binding</keyword>
<reference evidence="10" key="1">
    <citation type="submission" date="2016-10" db="EMBL/GenBank/DDBJ databases">
        <authorList>
            <person name="Varghese N."/>
            <person name="Submissions S."/>
        </authorList>
    </citation>
    <scope>NUCLEOTIDE SEQUENCE [LARGE SCALE GENOMIC DNA]</scope>
    <source>
        <strain evidence="10">DSM 100420</strain>
    </source>
</reference>
<keyword evidence="4 6" id="KW-0862">Zinc</keyword>
<dbReference type="GO" id="GO:0051603">
    <property type="term" value="P:proteolysis involved in protein catabolic process"/>
    <property type="evidence" value="ECO:0007669"/>
    <property type="project" value="TreeGrafter"/>
</dbReference>
<dbReference type="STRING" id="1244108.SAMN05444004_10983"/>
<protein>
    <submittedName>
        <fullName evidence="9">Putative Zn-dependent protease, contains TPR repeats</fullName>
    </submittedName>
</protein>
<dbReference type="PANTHER" id="PTHR22726">
    <property type="entry name" value="METALLOENDOPEPTIDASE OMA1"/>
    <property type="match status" value="1"/>
</dbReference>
<evidence type="ECO:0000259" key="8">
    <source>
        <dbReference type="Pfam" id="PF01435"/>
    </source>
</evidence>
<dbReference type="SUPFAM" id="SSF48452">
    <property type="entry name" value="TPR-like"/>
    <property type="match status" value="1"/>
</dbReference>
<dbReference type="EMBL" id="FNPX01000009">
    <property type="protein sequence ID" value="SDZ28054.1"/>
    <property type="molecule type" value="Genomic_DNA"/>
</dbReference>
<organism evidence="9 10">
    <name type="scientific">Jannaschia faecimaris</name>
    <dbReference type="NCBI Taxonomy" id="1244108"/>
    <lineage>
        <taxon>Bacteria</taxon>
        <taxon>Pseudomonadati</taxon>
        <taxon>Pseudomonadota</taxon>
        <taxon>Alphaproteobacteria</taxon>
        <taxon>Rhodobacterales</taxon>
        <taxon>Roseobacteraceae</taxon>
        <taxon>Jannaschia</taxon>
    </lineage>
</organism>
<comment type="similarity">
    <text evidence="6">Belongs to the peptidase M48 family.</text>
</comment>
<evidence type="ECO:0000256" key="5">
    <source>
        <dbReference type="ARBA" id="ARBA00023049"/>
    </source>
</evidence>
<feature type="chain" id="PRO_5011644836" evidence="7">
    <location>
        <begin position="22"/>
        <end position="432"/>
    </location>
</feature>
<dbReference type="CDD" id="cd07324">
    <property type="entry name" value="M48C_Oma1-like"/>
    <property type="match status" value="1"/>
</dbReference>
<dbReference type="OrthoDB" id="9814887at2"/>
<evidence type="ECO:0000256" key="3">
    <source>
        <dbReference type="ARBA" id="ARBA00022801"/>
    </source>
</evidence>
<dbReference type="Gene3D" id="3.30.2010.10">
    <property type="entry name" value="Metalloproteases ('zincins'), catalytic domain"/>
    <property type="match status" value="1"/>
</dbReference>
<name>A0A1H3RQK7_9RHOB</name>
<gene>
    <name evidence="9" type="ORF">SAMN05444004_10983</name>
</gene>
<evidence type="ECO:0000256" key="1">
    <source>
        <dbReference type="ARBA" id="ARBA00022670"/>
    </source>
</evidence>
<keyword evidence="3 6" id="KW-0378">Hydrolase</keyword>
<evidence type="ECO:0000256" key="2">
    <source>
        <dbReference type="ARBA" id="ARBA00022723"/>
    </source>
</evidence>
<proteinExistence type="inferred from homology"/>
<keyword evidence="7" id="KW-0732">Signal</keyword>
<feature type="domain" description="Peptidase M48" evidence="8">
    <location>
        <begin position="34"/>
        <end position="217"/>
    </location>
</feature>
<evidence type="ECO:0000256" key="4">
    <source>
        <dbReference type="ARBA" id="ARBA00022833"/>
    </source>
</evidence>
<feature type="signal peptide" evidence="7">
    <location>
        <begin position="1"/>
        <end position="21"/>
    </location>
</feature>
<accession>A0A1H3RQK7</accession>
<evidence type="ECO:0000256" key="7">
    <source>
        <dbReference type="SAM" id="SignalP"/>
    </source>
</evidence>
<dbReference type="InterPro" id="IPR011990">
    <property type="entry name" value="TPR-like_helical_dom_sf"/>
</dbReference>
<dbReference type="PANTHER" id="PTHR22726:SF1">
    <property type="entry name" value="METALLOENDOPEPTIDASE OMA1, MITOCHONDRIAL"/>
    <property type="match status" value="1"/>
</dbReference>
<keyword evidence="10" id="KW-1185">Reference proteome</keyword>
<dbReference type="InterPro" id="IPR001915">
    <property type="entry name" value="Peptidase_M48"/>
</dbReference>
<keyword evidence="5 6" id="KW-0482">Metalloprotease</keyword>
<dbReference type="AlphaFoldDB" id="A0A1H3RQK7"/>
<keyword evidence="1 6" id="KW-0645">Protease</keyword>
<dbReference type="Pfam" id="PF14559">
    <property type="entry name" value="TPR_19"/>
    <property type="match status" value="1"/>
</dbReference>
<dbReference type="Proteomes" id="UP000198914">
    <property type="component" value="Unassembled WGS sequence"/>
</dbReference>
<evidence type="ECO:0000313" key="10">
    <source>
        <dbReference type="Proteomes" id="UP000198914"/>
    </source>
</evidence>
<dbReference type="GO" id="GO:0046872">
    <property type="term" value="F:metal ion binding"/>
    <property type="evidence" value="ECO:0007669"/>
    <property type="project" value="UniProtKB-KW"/>
</dbReference>
<dbReference type="GO" id="GO:0016020">
    <property type="term" value="C:membrane"/>
    <property type="evidence" value="ECO:0007669"/>
    <property type="project" value="TreeGrafter"/>
</dbReference>
<dbReference type="InterPro" id="IPR051156">
    <property type="entry name" value="Mito/Outer_Membr_Metalloprot"/>
</dbReference>
<dbReference type="GO" id="GO:0004222">
    <property type="term" value="F:metalloendopeptidase activity"/>
    <property type="evidence" value="ECO:0007669"/>
    <property type="project" value="InterPro"/>
</dbReference>
<evidence type="ECO:0000256" key="6">
    <source>
        <dbReference type="RuleBase" id="RU003983"/>
    </source>
</evidence>
<sequence length="432" mass="46127">MFRKLTTAAFALMLSAVQALSQGLIRDAEIEYALRQVAQPILQQAGLPGSVKIYIINDDKMNAFVGNARAIFIHSGLLLRMESADQLQAVLAHEAAHIANGHLTRRPAAARQAATAAKLGLILSVAAAAAGGSRAGMGVAAGTASAAQRTLFAHTRAEEASADQSSLRYMAAAGTDPKAAREVLELFRGQELLTIGRQDPYAQTHPLTRDRIRAVEGFAAAVTPRSVDRRAVDYWYARATGKLSAFLRAPRWTLRRVGRDMDEISVLRRAIAEHRQADLRGALSAIDSLIAARPGDAYYHELRGQFLLESGQAAPAAASYGRAAQIAPREPLIQAGLGRAMMAAGQTAKALQVLERARANDPYDPAMLRDLATAHARQGNTGLASVATAERYAVLGRLDDAAIHAKRAEGLLPSGSSGWLRAQDILATAPRR</sequence>